<dbReference type="Proteomes" id="UP000230066">
    <property type="component" value="Unassembled WGS sequence"/>
</dbReference>
<comment type="caution">
    <text evidence="1">The sequence shown here is derived from an EMBL/GenBank/DDBJ whole genome shotgun (WGS) entry which is preliminary data.</text>
</comment>
<keyword evidence="2" id="KW-1185">Reference proteome</keyword>
<name>A0A4E0R1P7_FASHE</name>
<organism evidence="1 2">
    <name type="scientific">Fasciola hepatica</name>
    <name type="common">Liver fluke</name>
    <dbReference type="NCBI Taxonomy" id="6192"/>
    <lineage>
        <taxon>Eukaryota</taxon>
        <taxon>Metazoa</taxon>
        <taxon>Spiralia</taxon>
        <taxon>Lophotrochozoa</taxon>
        <taxon>Platyhelminthes</taxon>
        <taxon>Trematoda</taxon>
        <taxon>Digenea</taxon>
        <taxon>Plagiorchiida</taxon>
        <taxon>Echinostomata</taxon>
        <taxon>Echinostomatoidea</taxon>
        <taxon>Fasciolidae</taxon>
        <taxon>Fasciola</taxon>
    </lineage>
</organism>
<accession>A0A4E0R1P7</accession>
<sequence>MSTAKVAQRETSKCATIQFVDKKSKTNSKVVVPKVIASRLTEVNKSKTTDPQALKVDLERAHERRQSIQADRTEKVRRHLERVEKVAELKRQQKTINEDSEEIAKP</sequence>
<dbReference type="EMBL" id="JXXN02003096">
    <property type="protein sequence ID" value="THD21969.1"/>
    <property type="molecule type" value="Genomic_DNA"/>
</dbReference>
<evidence type="ECO:0000313" key="1">
    <source>
        <dbReference type="EMBL" id="THD21969.1"/>
    </source>
</evidence>
<evidence type="ECO:0000313" key="2">
    <source>
        <dbReference type="Proteomes" id="UP000230066"/>
    </source>
</evidence>
<protein>
    <submittedName>
        <fullName evidence="1">Uncharacterized protein</fullName>
    </submittedName>
</protein>
<dbReference type="AlphaFoldDB" id="A0A4E0R1P7"/>
<gene>
    <name evidence="1" type="ORF">D915_007363</name>
</gene>
<proteinExistence type="predicted"/>
<reference evidence="1" key="1">
    <citation type="submission" date="2019-03" db="EMBL/GenBank/DDBJ databases">
        <title>Improved annotation for the trematode Fasciola hepatica.</title>
        <authorList>
            <person name="Choi Y.-J."/>
            <person name="Martin J."/>
            <person name="Mitreva M."/>
        </authorList>
    </citation>
    <scope>NUCLEOTIDE SEQUENCE [LARGE SCALE GENOMIC DNA]</scope>
</reference>